<dbReference type="PANTHER" id="PTHR42837">
    <property type="entry name" value="REGULATOR OF SIGMA-E PROTEASE RSEP"/>
    <property type="match status" value="1"/>
</dbReference>
<dbReference type="SUPFAM" id="SSF50156">
    <property type="entry name" value="PDZ domain-like"/>
    <property type="match status" value="1"/>
</dbReference>
<evidence type="ECO:0000256" key="2">
    <source>
        <dbReference type="ARBA" id="ARBA00004141"/>
    </source>
</evidence>
<evidence type="ECO:0000256" key="6">
    <source>
        <dbReference type="ARBA" id="ARBA00022801"/>
    </source>
</evidence>
<evidence type="ECO:0000313" key="13">
    <source>
        <dbReference type="EMBL" id="MCB8877424.1"/>
    </source>
</evidence>
<comment type="caution">
    <text evidence="13">The sequence shown here is derived from an EMBL/GenBank/DDBJ whole genome shotgun (WGS) entry which is preliminary data.</text>
</comment>
<keyword evidence="6" id="KW-0378">Hydrolase</keyword>
<dbReference type="AlphaFoldDB" id="A0A964E0R2"/>
<dbReference type="SMART" id="SM00228">
    <property type="entry name" value="PDZ"/>
    <property type="match status" value="1"/>
</dbReference>
<evidence type="ECO:0000313" key="14">
    <source>
        <dbReference type="Proteomes" id="UP000708298"/>
    </source>
</evidence>
<keyword evidence="7" id="KW-0862">Zinc</keyword>
<evidence type="ECO:0000256" key="7">
    <source>
        <dbReference type="ARBA" id="ARBA00022833"/>
    </source>
</evidence>
<gene>
    <name evidence="13" type="ORF">ASILVAE211_19680</name>
</gene>
<evidence type="ECO:0000256" key="8">
    <source>
        <dbReference type="ARBA" id="ARBA00022989"/>
    </source>
</evidence>
<dbReference type="CDD" id="cd23081">
    <property type="entry name" value="cpPDZ_EcRseP-like"/>
    <property type="match status" value="1"/>
</dbReference>
<dbReference type="GO" id="GO:0006508">
    <property type="term" value="P:proteolysis"/>
    <property type="evidence" value="ECO:0007669"/>
    <property type="project" value="UniProtKB-KW"/>
</dbReference>
<dbReference type="RefSeq" id="WP_227323073.1">
    <property type="nucleotide sequence ID" value="NZ_JAESVB010000013.1"/>
</dbReference>
<feature type="transmembrane region" description="Helical" evidence="11">
    <location>
        <begin position="59"/>
        <end position="77"/>
    </location>
</feature>
<evidence type="ECO:0000256" key="5">
    <source>
        <dbReference type="ARBA" id="ARBA00022692"/>
    </source>
</evidence>
<dbReference type="CDD" id="cd06163">
    <property type="entry name" value="S2P-M50_PDZ_RseP-like"/>
    <property type="match status" value="1"/>
</dbReference>
<feature type="domain" description="PDZ" evidence="12">
    <location>
        <begin position="111"/>
        <end position="184"/>
    </location>
</feature>
<feature type="transmembrane region" description="Helical" evidence="11">
    <location>
        <begin position="329"/>
        <end position="353"/>
    </location>
</feature>
<dbReference type="InterPro" id="IPR004387">
    <property type="entry name" value="Pept_M50_Zn"/>
</dbReference>
<keyword evidence="8 11" id="KW-1133">Transmembrane helix</keyword>
<dbReference type="GO" id="GO:0016020">
    <property type="term" value="C:membrane"/>
    <property type="evidence" value="ECO:0007669"/>
    <property type="project" value="UniProtKB-SubCell"/>
</dbReference>
<dbReference type="InterPro" id="IPR008915">
    <property type="entry name" value="Peptidase_M50"/>
</dbReference>
<keyword evidence="10 11" id="KW-0472">Membrane</keyword>
<dbReference type="EMBL" id="JAESVB010000013">
    <property type="protein sequence ID" value="MCB8877424.1"/>
    <property type="molecule type" value="Genomic_DNA"/>
</dbReference>
<dbReference type="PANTHER" id="PTHR42837:SF2">
    <property type="entry name" value="MEMBRANE METALLOPROTEASE ARASP2, CHLOROPLASTIC-RELATED"/>
    <property type="match status" value="1"/>
</dbReference>
<dbReference type="Proteomes" id="UP000708298">
    <property type="component" value="Unassembled WGS sequence"/>
</dbReference>
<name>A0A964E0R2_9PROT</name>
<keyword evidence="9" id="KW-0482">Metalloprotease</keyword>
<comment type="subcellular location">
    <subcellularLocation>
        <location evidence="2">Membrane</location>
        <topology evidence="2">Multi-pass membrane protein</topology>
    </subcellularLocation>
</comment>
<comment type="cofactor">
    <cofactor evidence="1">
        <name>Zn(2+)</name>
        <dbReference type="ChEBI" id="CHEBI:29105"/>
    </cofactor>
</comment>
<dbReference type="GO" id="GO:0004222">
    <property type="term" value="F:metalloendopeptidase activity"/>
    <property type="evidence" value="ECO:0007669"/>
    <property type="project" value="InterPro"/>
</dbReference>
<sequence>MPQTLLAVMSVAAILMIGNVLIICHELGHYLAARANGLVAERFTIGVGPNLFRLKDHRGTVWSLSTLPVGGFVAFAGERDRSRAGGYAALRPTARMMIILAGPAANMLVAIGLYACILAGRGETTLLPIATTIAAGSPAARAGLKQGDLIVAADGAPIVTFADLGAFLKARPDQTVDLRIDRQGAQLDLKPRLEARHSNDHDIGYLGIEAHTQGYRQLGLGQILLLAPARAWTVLSLTVTGIFSAVTTGQGAGQFTGMIGVAHLAGEAAASGPIQLLALTALLSVNLALMNLLPIPVLDGGAFLFCLFEWIAGRPASARVQELATRTGVAAIAGLFALSTFHDLAGFGLFQWLPK</sequence>
<keyword evidence="5 11" id="KW-0812">Transmembrane</keyword>
<dbReference type="Pfam" id="PF17820">
    <property type="entry name" value="PDZ_6"/>
    <property type="match status" value="1"/>
</dbReference>
<evidence type="ECO:0000256" key="11">
    <source>
        <dbReference type="SAM" id="Phobius"/>
    </source>
</evidence>
<dbReference type="Pfam" id="PF02163">
    <property type="entry name" value="Peptidase_M50"/>
    <property type="match status" value="1"/>
</dbReference>
<reference evidence="13" key="1">
    <citation type="journal article" date="2021" name="Microorganisms">
        <title>Acidisoma silvae sp. nov. and Acidisomacellulosilytica sp. nov., Two Acidophilic Bacteria Isolated from Decaying Wood, Hydrolyzing Cellulose and Producing Poly-3-hydroxybutyrate.</title>
        <authorList>
            <person name="Mieszkin S."/>
            <person name="Pouder E."/>
            <person name="Uroz S."/>
            <person name="Simon-Colin C."/>
            <person name="Alain K."/>
        </authorList>
    </citation>
    <scope>NUCLEOTIDE SEQUENCE</scope>
    <source>
        <strain evidence="13">HW T2.11</strain>
    </source>
</reference>
<dbReference type="InterPro" id="IPR041489">
    <property type="entry name" value="PDZ_6"/>
</dbReference>
<evidence type="ECO:0000259" key="12">
    <source>
        <dbReference type="SMART" id="SM00228"/>
    </source>
</evidence>
<proteinExistence type="inferred from homology"/>
<dbReference type="Gene3D" id="2.30.42.10">
    <property type="match status" value="1"/>
</dbReference>
<evidence type="ECO:0000256" key="1">
    <source>
        <dbReference type="ARBA" id="ARBA00001947"/>
    </source>
</evidence>
<protein>
    <submittedName>
        <fullName evidence="13">Site-2 protease family protein</fullName>
    </submittedName>
</protein>
<evidence type="ECO:0000256" key="9">
    <source>
        <dbReference type="ARBA" id="ARBA00023049"/>
    </source>
</evidence>
<reference evidence="13" key="2">
    <citation type="submission" date="2021-01" db="EMBL/GenBank/DDBJ databases">
        <authorList>
            <person name="Mieszkin S."/>
            <person name="Pouder E."/>
            <person name="Alain K."/>
        </authorList>
    </citation>
    <scope>NUCLEOTIDE SEQUENCE</scope>
    <source>
        <strain evidence="13">HW T2.11</strain>
    </source>
</reference>
<feature type="transmembrane region" description="Helical" evidence="11">
    <location>
        <begin position="6"/>
        <end position="24"/>
    </location>
</feature>
<feature type="transmembrane region" description="Helical" evidence="11">
    <location>
        <begin position="287"/>
        <end position="308"/>
    </location>
</feature>
<feature type="transmembrane region" description="Helical" evidence="11">
    <location>
        <begin position="97"/>
        <end position="119"/>
    </location>
</feature>
<evidence type="ECO:0000256" key="10">
    <source>
        <dbReference type="ARBA" id="ARBA00023136"/>
    </source>
</evidence>
<accession>A0A964E0R2</accession>
<comment type="similarity">
    <text evidence="3">Belongs to the peptidase M50B family.</text>
</comment>
<dbReference type="InterPro" id="IPR036034">
    <property type="entry name" value="PDZ_sf"/>
</dbReference>
<dbReference type="InterPro" id="IPR001478">
    <property type="entry name" value="PDZ"/>
</dbReference>
<keyword evidence="14" id="KW-1185">Reference proteome</keyword>
<organism evidence="13 14">
    <name type="scientific">Acidisoma silvae</name>
    <dbReference type="NCBI Taxonomy" id="2802396"/>
    <lineage>
        <taxon>Bacteria</taxon>
        <taxon>Pseudomonadati</taxon>
        <taxon>Pseudomonadota</taxon>
        <taxon>Alphaproteobacteria</taxon>
        <taxon>Acetobacterales</taxon>
        <taxon>Acidocellaceae</taxon>
        <taxon>Acidisoma</taxon>
    </lineage>
</organism>
<keyword evidence="4 13" id="KW-0645">Protease</keyword>
<evidence type="ECO:0000256" key="3">
    <source>
        <dbReference type="ARBA" id="ARBA00007931"/>
    </source>
</evidence>
<evidence type="ECO:0000256" key="4">
    <source>
        <dbReference type="ARBA" id="ARBA00022670"/>
    </source>
</evidence>